<dbReference type="HOGENOM" id="CLU_2679091_0_0_2"/>
<protein>
    <submittedName>
        <fullName evidence="1">Uncharacterized protein</fullName>
    </submittedName>
</protein>
<dbReference type="EMBL" id="CP002779">
    <property type="protein sequence ID" value="AEH24242.1"/>
    <property type="molecule type" value="Genomic_DNA"/>
</dbReference>
<dbReference type="Proteomes" id="UP000008386">
    <property type="component" value="Chromosome"/>
</dbReference>
<proteinExistence type="predicted"/>
<gene>
    <name evidence="1" type="ordered locus">PYCH_05540</name>
</gene>
<sequence>MAMNDERGKPHLVGRIKLRHRTVVDLNLWPVLYEKEQKFTFKDGDEVFFIIPFDVSEGVEGVYLRLIEVLGEMK</sequence>
<organism evidence="1 2">
    <name type="scientific">Pyrococcus yayanosii (strain CH1 / JCM 16557)</name>
    <dbReference type="NCBI Taxonomy" id="529709"/>
    <lineage>
        <taxon>Archaea</taxon>
        <taxon>Methanobacteriati</taxon>
        <taxon>Methanobacteriota</taxon>
        <taxon>Thermococci</taxon>
        <taxon>Thermococcales</taxon>
        <taxon>Thermococcaceae</taxon>
        <taxon>Pyrococcus</taxon>
    </lineage>
</organism>
<dbReference type="STRING" id="529709.PYCH_05540"/>
<dbReference type="AlphaFoldDB" id="F8AIT1"/>
<evidence type="ECO:0000313" key="2">
    <source>
        <dbReference type="Proteomes" id="UP000008386"/>
    </source>
</evidence>
<keyword evidence="2" id="KW-1185">Reference proteome</keyword>
<dbReference type="KEGG" id="pya:PYCH_05540"/>
<dbReference type="eggNOG" id="arCOG14177">
    <property type="taxonomic scope" value="Archaea"/>
</dbReference>
<accession>F8AIT1</accession>
<evidence type="ECO:0000313" key="1">
    <source>
        <dbReference type="EMBL" id="AEH24242.1"/>
    </source>
</evidence>
<name>F8AIT1_PYRYC</name>
<reference evidence="1 2" key="1">
    <citation type="journal article" date="2011" name="J. Bacteriol.">
        <title>Complete genome sequence of the obligate piezophilic hyperthermophilic archaeon Pyrococcus yayanosii CH1.</title>
        <authorList>
            <person name="Jun X."/>
            <person name="Lupeng L."/>
            <person name="Minjuan X."/>
            <person name="Oger P."/>
            <person name="Fengping W."/>
            <person name="Jebbar M."/>
            <person name="Xiang X."/>
        </authorList>
    </citation>
    <scope>NUCLEOTIDE SEQUENCE [LARGE SCALE GENOMIC DNA]</scope>
    <source>
        <strain evidence="2">CH1 / JCM 16557</strain>
    </source>
</reference>